<evidence type="ECO:0000259" key="8">
    <source>
        <dbReference type="PROSITE" id="PS50109"/>
    </source>
</evidence>
<dbReference type="CDD" id="cd00082">
    <property type="entry name" value="HisKA"/>
    <property type="match status" value="1"/>
</dbReference>
<evidence type="ECO:0000259" key="10">
    <source>
        <dbReference type="PROSITE" id="PS50112"/>
    </source>
</evidence>
<dbReference type="Pfam" id="PF00072">
    <property type="entry name" value="Response_reg"/>
    <property type="match status" value="1"/>
</dbReference>
<dbReference type="CDD" id="cd00075">
    <property type="entry name" value="HATPase"/>
    <property type="match status" value="1"/>
</dbReference>
<dbReference type="PANTHER" id="PTHR43047:SF9">
    <property type="entry name" value="HISTIDINE KINASE"/>
    <property type="match status" value="1"/>
</dbReference>
<keyword evidence="13" id="KW-1185">Reference proteome</keyword>
<evidence type="ECO:0000313" key="12">
    <source>
        <dbReference type="EMBL" id="OEE60524.1"/>
    </source>
</evidence>
<dbReference type="RefSeq" id="WP_016959070.1">
    <property type="nucleotide sequence ID" value="NZ_AJWN02000065.1"/>
</dbReference>
<dbReference type="InterPro" id="IPR000014">
    <property type="entry name" value="PAS"/>
</dbReference>
<dbReference type="InterPro" id="IPR004358">
    <property type="entry name" value="Sig_transdc_His_kin-like_C"/>
</dbReference>
<evidence type="ECO:0000256" key="2">
    <source>
        <dbReference type="ARBA" id="ARBA00012438"/>
    </source>
</evidence>
<dbReference type="InterPro" id="IPR035965">
    <property type="entry name" value="PAS-like_dom_sf"/>
</dbReference>
<dbReference type="NCBIfam" id="NF041832">
    <property type="entry name" value="near_NosP_CTERM"/>
    <property type="match status" value="1"/>
</dbReference>
<dbReference type="PROSITE" id="PS50113">
    <property type="entry name" value="PAC"/>
    <property type="match status" value="1"/>
</dbReference>
<dbReference type="SMART" id="SM00388">
    <property type="entry name" value="HisKA"/>
    <property type="match status" value="1"/>
</dbReference>
<evidence type="ECO:0000256" key="7">
    <source>
        <dbReference type="SAM" id="Coils"/>
    </source>
</evidence>
<dbReference type="PROSITE" id="PS50112">
    <property type="entry name" value="PAS"/>
    <property type="match status" value="1"/>
</dbReference>
<accession>A0A1E5C4S4</accession>
<keyword evidence="3 6" id="KW-0597">Phosphoprotein</keyword>
<dbReference type="InterPro" id="IPR000700">
    <property type="entry name" value="PAS-assoc_C"/>
</dbReference>
<dbReference type="Proteomes" id="UP000095039">
    <property type="component" value="Unassembled WGS sequence"/>
</dbReference>
<dbReference type="Gene3D" id="3.30.565.10">
    <property type="entry name" value="Histidine kinase-like ATPase, C-terminal domain"/>
    <property type="match status" value="1"/>
</dbReference>
<dbReference type="PROSITE" id="PS50110">
    <property type="entry name" value="RESPONSE_REGULATORY"/>
    <property type="match status" value="1"/>
</dbReference>
<dbReference type="InterPro" id="IPR003661">
    <property type="entry name" value="HisK_dim/P_dom"/>
</dbReference>
<dbReference type="EC" id="2.7.13.3" evidence="2"/>
<comment type="caution">
    <text evidence="12">The sequence shown here is derived from an EMBL/GenBank/DDBJ whole genome shotgun (WGS) entry which is preliminary data.</text>
</comment>
<dbReference type="GO" id="GO:0005886">
    <property type="term" value="C:plasma membrane"/>
    <property type="evidence" value="ECO:0007669"/>
    <property type="project" value="TreeGrafter"/>
</dbReference>
<dbReference type="InterPro" id="IPR011006">
    <property type="entry name" value="CheY-like_superfamily"/>
</dbReference>
<comment type="catalytic activity">
    <reaction evidence="1">
        <text>ATP + protein L-histidine = ADP + protein N-phospho-L-histidine.</text>
        <dbReference type="EC" id="2.7.13.3"/>
    </reaction>
</comment>
<evidence type="ECO:0000256" key="5">
    <source>
        <dbReference type="ARBA" id="ARBA00022777"/>
    </source>
</evidence>
<evidence type="ECO:0000259" key="9">
    <source>
        <dbReference type="PROSITE" id="PS50110"/>
    </source>
</evidence>
<feature type="domain" description="Response regulatory" evidence="9">
    <location>
        <begin position="742"/>
        <end position="859"/>
    </location>
</feature>
<feature type="domain" description="PAS" evidence="10">
    <location>
        <begin position="209"/>
        <end position="253"/>
    </location>
</feature>
<name>A0A1E5C4S4_9GAMM</name>
<dbReference type="Gene3D" id="3.40.50.2300">
    <property type="match status" value="1"/>
</dbReference>
<feature type="coiled-coil region" evidence="7">
    <location>
        <begin position="5"/>
        <end position="92"/>
    </location>
</feature>
<sequence>MSDKQQTLEQQLAALKAENARQKKMIDALVRRVEQGGGGAQLDAWGAFQHSVVLADQVREKTDELNHALQSIESANRQLSQAKSQAEQAHQRFIDAIESISDGFALYDPNRELVYSNSHFQRYWRDNAISLNTPALTPEKIRQLAEEHGLIVREVDENHNGHTIKLHDNRWLQIKERETSDGGMVMLYSDITQLKLAETARFEAAMAEKSRVLQNMVDNLSQGVLMVSKQGGIEVFNQRFLAMTGFTQTQLNGAHIEALTAASPMTLWRIGRGGMHPPEGIRVQTLPDGRVIEVRSHAMEDDGYVNTYTDITQRYLDAKELRETEQWLRLITDNVPALIAYVGDDLRYQFTNRAYDQWYGFPSGELLGQHISISRSQSKFAALKPYVDRALSGESVVFEIEEYNASGEARYVVKSYVPNQSSNGTITGLFVLNWDITERRQSAQQLELAYQTLEVRVQERTAQLQELNTQLQGEVEERRVIQERLLETKKEAERANLSKTKFLAAISHDLLQPLNAAQLYLGSLLSHRMSPSARKLVNSLTHSLDDVESLITTLVEISKLDAGVVRADKQSFPVSDLLDNIAHDFAHAAEGSRVEVRYVPSSACVYSDSQLLARILRNLMTNALRYTSSGKILLGSRRCRDGLRIEVLDTGVGIPEDKKKEIFQEFKRLTSDHDHLHTQLGLGLAIVDKISSVLGHTVTVDSIPGVGSRFSVLVPYGAAETQSPRNIEALVADGVVALQGARVWVVDNDQNICSAMEELLQRWGCEVTTAGSLQALQISCDTVQSPVELLIADYHLDNQLTGLALAKSLNAQRLQPVPTVIVTANRSEELQHHARDCGYLVLHKPISPMRLKMTMVYLLNGDNGDGLSLKSASTSSRNR</sequence>
<dbReference type="SUPFAM" id="SSF52172">
    <property type="entry name" value="CheY-like"/>
    <property type="match status" value="1"/>
</dbReference>
<feature type="modified residue" description="4-aspartylphosphate" evidence="6">
    <location>
        <position position="793"/>
    </location>
</feature>
<evidence type="ECO:0000256" key="3">
    <source>
        <dbReference type="ARBA" id="ARBA00022553"/>
    </source>
</evidence>
<dbReference type="SUPFAM" id="SSF55785">
    <property type="entry name" value="PYP-like sensor domain (PAS domain)"/>
    <property type="match status" value="2"/>
</dbReference>
<dbReference type="InterPro" id="IPR001789">
    <property type="entry name" value="Sig_transdc_resp-reg_receiver"/>
</dbReference>
<dbReference type="PANTHER" id="PTHR43047">
    <property type="entry name" value="TWO-COMPONENT HISTIDINE PROTEIN KINASE"/>
    <property type="match status" value="1"/>
</dbReference>
<dbReference type="GO" id="GO:0009927">
    <property type="term" value="F:histidine phosphotransfer kinase activity"/>
    <property type="evidence" value="ECO:0007669"/>
    <property type="project" value="TreeGrafter"/>
</dbReference>
<dbReference type="SUPFAM" id="SSF47384">
    <property type="entry name" value="Homodimeric domain of signal transducing histidine kinase"/>
    <property type="match status" value="1"/>
</dbReference>
<dbReference type="SMART" id="SM00387">
    <property type="entry name" value="HATPase_c"/>
    <property type="match status" value="1"/>
</dbReference>
<dbReference type="InterPro" id="IPR036097">
    <property type="entry name" value="HisK_dim/P_sf"/>
</dbReference>
<evidence type="ECO:0000256" key="4">
    <source>
        <dbReference type="ARBA" id="ARBA00022679"/>
    </source>
</evidence>
<feature type="domain" description="PAC" evidence="11">
    <location>
        <begin position="396"/>
        <end position="448"/>
    </location>
</feature>
<gene>
    <name evidence="12" type="ORF">A1OK_11270</name>
</gene>
<organism evidence="12 13">
    <name type="scientific">Enterovibrio norvegicus FF-454</name>
    <dbReference type="NCBI Taxonomy" id="1185651"/>
    <lineage>
        <taxon>Bacteria</taxon>
        <taxon>Pseudomonadati</taxon>
        <taxon>Pseudomonadota</taxon>
        <taxon>Gammaproteobacteria</taxon>
        <taxon>Vibrionales</taxon>
        <taxon>Vibrionaceae</taxon>
        <taxon>Enterovibrio</taxon>
    </lineage>
</organism>
<dbReference type="SMART" id="SM00448">
    <property type="entry name" value="REC"/>
    <property type="match status" value="1"/>
</dbReference>
<dbReference type="Pfam" id="PF13188">
    <property type="entry name" value="PAS_8"/>
    <property type="match status" value="1"/>
</dbReference>
<proteinExistence type="predicted"/>
<dbReference type="InterPro" id="IPR005467">
    <property type="entry name" value="His_kinase_dom"/>
</dbReference>
<evidence type="ECO:0000259" key="11">
    <source>
        <dbReference type="PROSITE" id="PS50113"/>
    </source>
</evidence>
<feature type="domain" description="Histidine kinase" evidence="8">
    <location>
        <begin position="505"/>
        <end position="718"/>
    </location>
</feature>
<dbReference type="Pfam" id="PF08448">
    <property type="entry name" value="PAS_4"/>
    <property type="match status" value="1"/>
</dbReference>
<dbReference type="InterPro" id="IPR013656">
    <property type="entry name" value="PAS_4"/>
</dbReference>
<dbReference type="SMART" id="SM00091">
    <property type="entry name" value="PAS"/>
    <property type="match status" value="3"/>
</dbReference>
<keyword evidence="5 12" id="KW-0418">Kinase</keyword>
<reference evidence="12 13" key="1">
    <citation type="journal article" date="2012" name="Science">
        <title>Ecological populations of bacteria act as socially cohesive units of antibiotic production and resistance.</title>
        <authorList>
            <person name="Cordero O.X."/>
            <person name="Wildschutte H."/>
            <person name="Kirkup B."/>
            <person name="Proehl S."/>
            <person name="Ngo L."/>
            <person name="Hussain F."/>
            <person name="Le Roux F."/>
            <person name="Mincer T."/>
            <person name="Polz M.F."/>
        </authorList>
    </citation>
    <scope>NUCLEOTIDE SEQUENCE [LARGE SCALE GENOMIC DNA]</scope>
    <source>
        <strain evidence="12 13">FF-454</strain>
    </source>
</reference>
<feature type="coiled-coil region" evidence="7">
    <location>
        <begin position="443"/>
        <end position="484"/>
    </location>
</feature>
<dbReference type="NCBIfam" id="TIGR00229">
    <property type="entry name" value="sensory_box"/>
    <property type="match status" value="1"/>
</dbReference>
<evidence type="ECO:0000313" key="13">
    <source>
        <dbReference type="Proteomes" id="UP000095039"/>
    </source>
</evidence>
<dbReference type="Pfam" id="PF02518">
    <property type="entry name" value="HATPase_c"/>
    <property type="match status" value="1"/>
</dbReference>
<protein>
    <recommendedName>
        <fullName evidence="2">histidine kinase</fullName>
        <ecNumber evidence="2">2.7.13.3</ecNumber>
    </recommendedName>
</protein>
<keyword evidence="4" id="KW-0808">Transferase</keyword>
<dbReference type="Pfam" id="PF00512">
    <property type="entry name" value="HisKA"/>
    <property type="match status" value="1"/>
</dbReference>
<dbReference type="FunFam" id="3.30.565.10:FF:000049">
    <property type="entry name" value="Two-component sensor histidine kinase"/>
    <property type="match status" value="1"/>
</dbReference>
<evidence type="ECO:0000256" key="1">
    <source>
        <dbReference type="ARBA" id="ARBA00000085"/>
    </source>
</evidence>
<dbReference type="CDD" id="cd00130">
    <property type="entry name" value="PAS"/>
    <property type="match status" value="1"/>
</dbReference>
<dbReference type="EMBL" id="AJWN02000065">
    <property type="protein sequence ID" value="OEE60524.1"/>
    <property type="molecule type" value="Genomic_DNA"/>
</dbReference>
<evidence type="ECO:0000256" key="6">
    <source>
        <dbReference type="PROSITE-ProRule" id="PRU00169"/>
    </source>
</evidence>
<dbReference type="AlphaFoldDB" id="A0A1E5C4S4"/>
<dbReference type="SUPFAM" id="SSF55874">
    <property type="entry name" value="ATPase domain of HSP90 chaperone/DNA topoisomerase II/histidine kinase"/>
    <property type="match status" value="1"/>
</dbReference>
<dbReference type="InterPro" id="IPR003594">
    <property type="entry name" value="HATPase_dom"/>
</dbReference>
<dbReference type="Gene3D" id="1.10.287.130">
    <property type="match status" value="1"/>
</dbReference>
<dbReference type="PROSITE" id="PS50109">
    <property type="entry name" value="HIS_KIN"/>
    <property type="match status" value="1"/>
</dbReference>
<dbReference type="PRINTS" id="PR00344">
    <property type="entry name" value="BCTRLSENSOR"/>
</dbReference>
<dbReference type="InterPro" id="IPR036890">
    <property type="entry name" value="HATPase_C_sf"/>
</dbReference>
<keyword evidence="7" id="KW-0175">Coiled coil</keyword>
<dbReference type="Gene3D" id="3.30.450.20">
    <property type="entry name" value="PAS domain"/>
    <property type="match status" value="3"/>
</dbReference>
<dbReference type="GO" id="GO:0000155">
    <property type="term" value="F:phosphorelay sensor kinase activity"/>
    <property type="evidence" value="ECO:0007669"/>
    <property type="project" value="InterPro"/>
</dbReference>
<dbReference type="Pfam" id="PF12860">
    <property type="entry name" value="PAS_7"/>
    <property type="match status" value="2"/>
</dbReference>